<evidence type="ECO:0000313" key="2">
    <source>
        <dbReference type="Proteomes" id="UP000298234"/>
    </source>
</evidence>
<name>A0AAX2RTE5_BURCE</name>
<sequence length="265" mass="28986">MSAGIVIYGTDPTQVESALSLAESLFRQFGGEATKAVFLEFVVRNGERFADDHETSIAELRGRIAAGEVVEFQVYNDEENGGVPVISFGHNAPEFEGLSFVDVQIGRSIGEVGEEIVKFIKHAAINVRFKCAIAYDAENSSTTFKYSTGVNLVGIFPFENTSLFTRELPNRSPGSASYEGAKLRMVYPLNVLNEEHLEIRVNDLSLKEWIGSDSSRGSLESISNGMWIWSVDATALPEVNNACGEAGILLAWQKASTNKPVRKLP</sequence>
<organism evidence="1 2">
    <name type="scientific">Burkholderia cepacia</name>
    <name type="common">Pseudomonas cepacia</name>
    <dbReference type="NCBI Taxonomy" id="292"/>
    <lineage>
        <taxon>Bacteria</taxon>
        <taxon>Pseudomonadati</taxon>
        <taxon>Pseudomonadota</taxon>
        <taxon>Betaproteobacteria</taxon>
        <taxon>Burkholderiales</taxon>
        <taxon>Burkholderiaceae</taxon>
        <taxon>Burkholderia</taxon>
        <taxon>Burkholderia cepacia complex</taxon>
    </lineage>
</organism>
<dbReference type="Proteomes" id="UP000298234">
    <property type="component" value="Unassembled WGS sequence"/>
</dbReference>
<dbReference type="AlphaFoldDB" id="A0AAX2RTE5"/>
<gene>
    <name evidence="1" type="ORF">E3D37_05150</name>
</gene>
<dbReference type="EMBL" id="SNSQ01000004">
    <property type="protein sequence ID" value="TEU52668.1"/>
    <property type="molecule type" value="Genomic_DNA"/>
</dbReference>
<protein>
    <submittedName>
        <fullName evidence="1">Uncharacterized protein</fullName>
    </submittedName>
</protein>
<evidence type="ECO:0000313" key="1">
    <source>
        <dbReference type="EMBL" id="TEU52668.1"/>
    </source>
</evidence>
<comment type="caution">
    <text evidence="1">The sequence shown here is derived from an EMBL/GenBank/DDBJ whole genome shotgun (WGS) entry which is preliminary data.</text>
</comment>
<proteinExistence type="predicted"/>
<dbReference type="RefSeq" id="WP_134256108.1">
    <property type="nucleotide sequence ID" value="NZ_SNSF01000001.1"/>
</dbReference>
<reference evidence="1 2" key="1">
    <citation type="submission" date="2019-03" db="EMBL/GenBank/DDBJ databases">
        <title>Burkholderia cepacia outbreak.</title>
        <authorList>
            <person name="Farzana R."/>
            <person name="Walsh T.R."/>
        </authorList>
    </citation>
    <scope>NUCLEOTIDE SEQUENCE [LARGE SCALE GENOMIC DNA]</scope>
    <source>
        <strain evidence="2">d13</strain>
    </source>
</reference>
<accession>A0AAX2RTE5</accession>